<dbReference type="Pfam" id="PF04093">
    <property type="entry name" value="MreD"/>
    <property type="match status" value="1"/>
</dbReference>
<feature type="transmembrane region" description="Helical" evidence="8">
    <location>
        <begin position="91"/>
        <end position="113"/>
    </location>
</feature>
<evidence type="ECO:0000256" key="6">
    <source>
        <dbReference type="ARBA" id="ARBA00022989"/>
    </source>
</evidence>
<comment type="similarity">
    <text evidence="2">Belongs to the MreD family.</text>
</comment>
<evidence type="ECO:0000256" key="7">
    <source>
        <dbReference type="ARBA" id="ARBA00023136"/>
    </source>
</evidence>
<sequence>MIPALVVAVAVLLQLVLVNRLPLPAGGAPDLVLLAVIGVSMGRGPAAGAVIGFVTGLLVDLVPPSAHVMGEYTFVLTLVGFLAGRGVGGQVTTVVTCVLAAPVVAAAVGGLIGEQGVTLAAIAAKAPVTVVYTLVVAPAVIWLLTRGKQLGQQA</sequence>
<evidence type="ECO:0000313" key="9">
    <source>
        <dbReference type="EMBL" id="GAA0942662.1"/>
    </source>
</evidence>
<organism evidence="9 10">
    <name type="scientific">Nonomuraea longicatena</name>
    <dbReference type="NCBI Taxonomy" id="83682"/>
    <lineage>
        <taxon>Bacteria</taxon>
        <taxon>Bacillati</taxon>
        <taxon>Actinomycetota</taxon>
        <taxon>Actinomycetes</taxon>
        <taxon>Streptosporangiales</taxon>
        <taxon>Streptosporangiaceae</taxon>
        <taxon>Nonomuraea</taxon>
    </lineage>
</organism>
<keyword evidence="6 8" id="KW-1133">Transmembrane helix</keyword>
<gene>
    <name evidence="9" type="ORF">GCM10009560_55390</name>
</gene>
<evidence type="ECO:0000256" key="3">
    <source>
        <dbReference type="ARBA" id="ARBA00022475"/>
    </source>
</evidence>
<feature type="transmembrane region" description="Helical" evidence="8">
    <location>
        <begin position="66"/>
        <end position="84"/>
    </location>
</feature>
<evidence type="ECO:0000256" key="1">
    <source>
        <dbReference type="ARBA" id="ARBA00004651"/>
    </source>
</evidence>
<evidence type="ECO:0000313" key="10">
    <source>
        <dbReference type="Proteomes" id="UP001501578"/>
    </source>
</evidence>
<keyword evidence="10" id="KW-1185">Reference proteome</keyword>
<evidence type="ECO:0000256" key="5">
    <source>
        <dbReference type="ARBA" id="ARBA00022960"/>
    </source>
</evidence>
<feature type="transmembrane region" description="Helical" evidence="8">
    <location>
        <begin position="119"/>
        <end position="144"/>
    </location>
</feature>
<evidence type="ECO:0008006" key="11">
    <source>
        <dbReference type="Google" id="ProtNLM"/>
    </source>
</evidence>
<dbReference type="RefSeq" id="WP_343953008.1">
    <property type="nucleotide sequence ID" value="NZ_BAAAHQ010000034.1"/>
</dbReference>
<comment type="caution">
    <text evidence="9">The sequence shown here is derived from an EMBL/GenBank/DDBJ whole genome shotgun (WGS) entry which is preliminary data.</text>
</comment>
<dbReference type="Proteomes" id="UP001501578">
    <property type="component" value="Unassembled WGS sequence"/>
</dbReference>
<accession>A0ABN1QH79</accession>
<keyword evidence="4 8" id="KW-0812">Transmembrane</keyword>
<keyword evidence="3" id="KW-1003">Cell membrane</keyword>
<dbReference type="InterPro" id="IPR007227">
    <property type="entry name" value="Cell_shape_determining_MreD"/>
</dbReference>
<evidence type="ECO:0000256" key="4">
    <source>
        <dbReference type="ARBA" id="ARBA00022692"/>
    </source>
</evidence>
<dbReference type="EMBL" id="BAAAHQ010000034">
    <property type="protein sequence ID" value="GAA0942662.1"/>
    <property type="molecule type" value="Genomic_DNA"/>
</dbReference>
<dbReference type="NCBIfam" id="TIGR03426">
    <property type="entry name" value="shape_MreD"/>
    <property type="match status" value="1"/>
</dbReference>
<reference evidence="9 10" key="1">
    <citation type="journal article" date="2019" name="Int. J. Syst. Evol. Microbiol.">
        <title>The Global Catalogue of Microorganisms (GCM) 10K type strain sequencing project: providing services to taxonomists for standard genome sequencing and annotation.</title>
        <authorList>
            <consortium name="The Broad Institute Genomics Platform"/>
            <consortium name="The Broad Institute Genome Sequencing Center for Infectious Disease"/>
            <person name="Wu L."/>
            <person name="Ma J."/>
        </authorList>
    </citation>
    <scope>NUCLEOTIDE SEQUENCE [LARGE SCALE GENOMIC DNA]</scope>
    <source>
        <strain evidence="9 10">JCM 11136</strain>
    </source>
</reference>
<keyword evidence="7 8" id="KW-0472">Membrane</keyword>
<name>A0ABN1QH79_9ACTN</name>
<proteinExistence type="inferred from homology"/>
<keyword evidence="5" id="KW-0133">Cell shape</keyword>
<comment type="subcellular location">
    <subcellularLocation>
        <location evidence="1">Cell membrane</location>
        <topology evidence="1">Multi-pass membrane protein</topology>
    </subcellularLocation>
</comment>
<evidence type="ECO:0000256" key="2">
    <source>
        <dbReference type="ARBA" id="ARBA00007776"/>
    </source>
</evidence>
<protein>
    <recommendedName>
        <fullName evidence="11">Rod shape-determining protein MreD</fullName>
    </recommendedName>
</protein>
<evidence type="ECO:0000256" key="8">
    <source>
        <dbReference type="SAM" id="Phobius"/>
    </source>
</evidence>